<dbReference type="KEGG" id="noj:EJ995_11605"/>
<dbReference type="AlphaFoldDB" id="A0A3S9N023"/>
<proteinExistence type="predicted"/>
<dbReference type="OrthoDB" id="735874at2"/>
<dbReference type="SUPFAM" id="SSF52980">
    <property type="entry name" value="Restriction endonuclease-like"/>
    <property type="match status" value="1"/>
</dbReference>
<name>A0A3S9N023_9FLAO</name>
<gene>
    <name evidence="1" type="ORF">EJ995_11605</name>
</gene>
<sequence>MTKIVTHIRKNGGILSGDLSRIMSKKYGITEEAARKRIERFKSPIHKLKGIFSDKKSFIYHSDDYQTEEYYDGLLAAIMSDAKRIGAIITAIKFHHGLVNMKELANYSISPISRIDGHMKFDTLIELLLKNDFVRKYDDETLGLNALLGGKHNPNLSHIKAIELSKAIVLQRFEIWSKNIGLTSFKKGKNNNVVGGFQFAFSAPTYIDGLTRYKGNVKNPGFLIADILLGNDTNEETVSFFLRKIAAIKASNPVLDLFPVIIVDGIKTKALNKLKSNGVLIASIRELFGNEYSELLKSLINIVTNAGAILKKDPEQYINLMEKLTKLVDGKTNNLRGDLFELAVGYYYSKYCRNLDISKRVTLQETNQSKEIDVLAVFENEVKIVECKGYNYPVDIDYIEDYISNKIVIIRKWAMNVYPEKSLTFEIWSTGGFTEAAEKKLANAKVKTKKYGIEYFNKQKILEKANGINSPKFKEILRDYFLKEIA</sequence>
<dbReference type="InterPro" id="IPR011335">
    <property type="entry name" value="Restrct_endonuc-II-like"/>
</dbReference>
<keyword evidence="2" id="KW-1185">Reference proteome</keyword>
<evidence type="ECO:0000313" key="1">
    <source>
        <dbReference type="EMBL" id="AZQ44841.1"/>
    </source>
</evidence>
<dbReference type="EMBL" id="CP034549">
    <property type="protein sequence ID" value="AZQ44841.1"/>
    <property type="molecule type" value="Genomic_DNA"/>
</dbReference>
<accession>A0A3S9N023</accession>
<protein>
    <submittedName>
        <fullName evidence="1">Uncharacterized protein</fullName>
    </submittedName>
</protein>
<reference evidence="1 2" key="1">
    <citation type="submission" date="2018-12" db="EMBL/GenBank/DDBJ databases">
        <title>Complete genome of Nonlabens sp. MJ115.</title>
        <authorList>
            <person name="Choi H.S."/>
            <person name="Jung J."/>
        </authorList>
    </citation>
    <scope>NUCLEOTIDE SEQUENCE [LARGE SCALE GENOMIC DNA]</scope>
    <source>
        <strain evidence="1 2">MJ115</strain>
    </source>
</reference>
<dbReference type="Proteomes" id="UP000279600">
    <property type="component" value="Chromosome"/>
</dbReference>
<evidence type="ECO:0000313" key="2">
    <source>
        <dbReference type="Proteomes" id="UP000279600"/>
    </source>
</evidence>
<dbReference type="RefSeq" id="WP_126448556.1">
    <property type="nucleotide sequence ID" value="NZ_CP034549.1"/>
</dbReference>
<organism evidence="1 2">
    <name type="scientific">Nonlabens ponticola</name>
    <dbReference type="NCBI Taxonomy" id="2496866"/>
    <lineage>
        <taxon>Bacteria</taxon>
        <taxon>Pseudomonadati</taxon>
        <taxon>Bacteroidota</taxon>
        <taxon>Flavobacteriia</taxon>
        <taxon>Flavobacteriales</taxon>
        <taxon>Flavobacteriaceae</taxon>
        <taxon>Nonlabens</taxon>
    </lineage>
</organism>